<reference evidence="3" key="1">
    <citation type="submission" date="2020-11" db="EMBL/GenBank/DDBJ databases">
        <authorList>
            <person name="Tran Van P."/>
        </authorList>
    </citation>
    <scope>NUCLEOTIDE SEQUENCE</scope>
</reference>
<dbReference type="AlphaFoldDB" id="A0A7R8ZWC3"/>
<feature type="non-terminal residue" evidence="3">
    <location>
        <position position="1"/>
    </location>
</feature>
<proteinExistence type="predicted"/>
<evidence type="ECO:0000256" key="2">
    <source>
        <dbReference type="ARBA" id="ARBA00022737"/>
    </source>
</evidence>
<dbReference type="SUPFAM" id="SSF50998">
    <property type="entry name" value="Quinoprotein alcohol dehydrogenase-like"/>
    <property type="match status" value="1"/>
</dbReference>
<dbReference type="InterPro" id="IPR019775">
    <property type="entry name" value="WD40_repeat_CS"/>
</dbReference>
<dbReference type="PRINTS" id="PR00320">
    <property type="entry name" value="GPROTEINBRPT"/>
</dbReference>
<dbReference type="PANTHER" id="PTHR19879">
    <property type="entry name" value="TRANSCRIPTION INITIATION FACTOR TFIID"/>
    <property type="match status" value="1"/>
</dbReference>
<evidence type="ECO:0008006" key="4">
    <source>
        <dbReference type="Google" id="ProtNLM"/>
    </source>
</evidence>
<organism evidence="3">
    <name type="scientific">Cyprideis torosa</name>
    <dbReference type="NCBI Taxonomy" id="163714"/>
    <lineage>
        <taxon>Eukaryota</taxon>
        <taxon>Metazoa</taxon>
        <taxon>Ecdysozoa</taxon>
        <taxon>Arthropoda</taxon>
        <taxon>Crustacea</taxon>
        <taxon>Oligostraca</taxon>
        <taxon>Ostracoda</taxon>
        <taxon>Podocopa</taxon>
        <taxon>Podocopida</taxon>
        <taxon>Cytherocopina</taxon>
        <taxon>Cytheroidea</taxon>
        <taxon>Cytherideidae</taxon>
        <taxon>Cyprideis</taxon>
    </lineage>
</organism>
<dbReference type="SMART" id="SM00320">
    <property type="entry name" value="WD40"/>
    <property type="match status" value="3"/>
</dbReference>
<dbReference type="InterPro" id="IPR020472">
    <property type="entry name" value="WD40_PAC1"/>
</dbReference>
<evidence type="ECO:0000256" key="1">
    <source>
        <dbReference type="ARBA" id="ARBA00022574"/>
    </source>
</evidence>
<dbReference type="Pfam" id="PF00400">
    <property type="entry name" value="WD40"/>
    <property type="match status" value="4"/>
</dbReference>
<dbReference type="EMBL" id="OB722531">
    <property type="protein sequence ID" value="CAD7239327.1"/>
    <property type="molecule type" value="Genomic_DNA"/>
</dbReference>
<keyword evidence="1" id="KW-0853">WD repeat</keyword>
<dbReference type="PROSITE" id="PS50082">
    <property type="entry name" value="WD_REPEATS_2"/>
    <property type="match status" value="4"/>
</dbReference>
<dbReference type="PROSITE" id="PS00678">
    <property type="entry name" value="WD_REPEATS_1"/>
    <property type="match status" value="1"/>
</dbReference>
<dbReference type="PROSITE" id="PS50294">
    <property type="entry name" value="WD_REPEATS_REGION"/>
    <property type="match status" value="4"/>
</dbReference>
<keyword evidence="2" id="KW-0677">Repeat</keyword>
<feature type="non-terminal residue" evidence="3">
    <location>
        <position position="171"/>
    </location>
</feature>
<dbReference type="InterPro" id="IPR015943">
    <property type="entry name" value="WD40/YVTN_repeat-like_dom_sf"/>
</dbReference>
<dbReference type="InterPro" id="IPR001680">
    <property type="entry name" value="WD40_rpt"/>
</dbReference>
<dbReference type="CDD" id="cd00200">
    <property type="entry name" value="WD40"/>
    <property type="match status" value="1"/>
</dbReference>
<evidence type="ECO:0000313" key="3">
    <source>
        <dbReference type="EMBL" id="CAD7239327.1"/>
    </source>
</evidence>
<sequence length="171" mass="18631">PDGQFIASGSSEDNVKIWDAQSGQLLNTLHLSEWGTESTGQRVNLQRLEQVLQKAKDQLGRKYVSVTIRTTIFSPDGQFIASDSDDNTIRIWDVQTRQVLQILQGHSAPISSVAFSPDGQFITSGSDDNTVRIWDVQTGQSLKTLQGHGAHVLSVAYSPDGQFIASTSNDG</sequence>
<dbReference type="OrthoDB" id="190105at2759"/>
<name>A0A7R8ZWC3_9CRUS</name>
<dbReference type="Gene3D" id="2.130.10.10">
    <property type="entry name" value="YVTN repeat-like/Quinoprotein amine dehydrogenase"/>
    <property type="match status" value="2"/>
</dbReference>
<dbReference type="InterPro" id="IPR011047">
    <property type="entry name" value="Quinoprotein_ADH-like_sf"/>
</dbReference>
<gene>
    <name evidence="3" type="ORF">CTOB1V02_LOCUS17142</name>
</gene>
<protein>
    <recommendedName>
        <fullName evidence="4">WD40 repeat domain-containing protein</fullName>
    </recommendedName>
</protein>
<dbReference type="PANTHER" id="PTHR19879:SF9">
    <property type="entry name" value="TRANSCRIPTION INITIATION FACTOR TFIID SUBUNIT 5"/>
    <property type="match status" value="1"/>
</dbReference>
<accession>A0A7R8ZWC3</accession>